<name>A0A917L130_9PROT</name>
<dbReference type="EMBL" id="BMKW01000015">
    <property type="protein sequence ID" value="GGJ37652.1"/>
    <property type="molecule type" value="Genomic_DNA"/>
</dbReference>
<evidence type="ECO:0000313" key="1">
    <source>
        <dbReference type="EMBL" id="GGJ37652.1"/>
    </source>
</evidence>
<reference evidence="1" key="1">
    <citation type="journal article" date="2014" name="Int. J. Syst. Evol. Microbiol.">
        <title>Complete genome sequence of Corynebacterium casei LMG S-19264T (=DSM 44701T), isolated from a smear-ripened cheese.</title>
        <authorList>
            <consortium name="US DOE Joint Genome Institute (JGI-PGF)"/>
            <person name="Walter F."/>
            <person name="Albersmeier A."/>
            <person name="Kalinowski J."/>
            <person name="Ruckert C."/>
        </authorList>
    </citation>
    <scope>NUCLEOTIDE SEQUENCE</scope>
    <source>
        <strain evidence="1">CGMCC 1.3617</strain>
    </source>
</reference>
<dbReference type="Proteomes" id="UP000661507">
    <property type="component" value="Unassembled WGS sequence"/>
</dbReference>
<protein>
    <recommendedName>
        <fullName evidence="3">Transposase</fullName>
    </recommendedName>
</protein>
<sequence length="59" mass="6984">MNVWEFLRANRLPFQIYETQNEIIQRCCDAWNRLTCQPQRISAIGLRLSATVMPQAKPY</sequence>
<keyword evidence="2" id="KW-1185">Reference proteome</keyword>
<gene>
    <name evidence="1" type="ORF">GCM10011320_51620</name>
</gene>
<evidence type="ECO:0008006" key="3">
    <source>
        <dbReference type="Google" id="ProtNLM"/>
    </source>
</evidence>
<comment type="caution">
    <text evidence="1">The sequence shown here is derived from an EMBL/GenBank/DDBJ whole genome shotgun (WGS) entry which is preliminary data.</text>
</comment>
<dbReference type="AlphaFoldDB" id="A0A917L130"/>
<accession>A0A917L130</accession>
<evidence type="ECO:0000313" key="2">
    <source>
        <dbReference type="Proteomes" id="UP000661507"/>
    </source>
</evidence>
<organism evidence="1 2">
    <name type="scientific">Neoroseomonas lacus</name>
    <dbReference type="NCBI Taxonomy" id="287609"/>
    <lineage>
        <taxon>Bacteria</taxon>
        <taxon>Pseudomonadati</taxon>
        <taxon>Pseudomonadota</taxon>
        <taxon>Alphaproteobacteria</taxon>
        <taxon>Acetobacterales</taxon>
        <taxon>Acetobacteraceae</taxon>
        <taxon>Neoroseomonas</taxon>
    </lineage>
</organism>
<reference evidence="1" key="2">
    <citation type="submission" date="2020-09" db="EMBL/GenBank/DDBJ databases">
        <authorList>
            <person name="Sun Q."/>
            <person name="Zhou Y."/>
        </authorList>
    </citation>
    <scope>NUCLEOTIDE SEQUENCE</scope>
    <source>
        <strain evidence="1">CGMCC 1.3617</strain>
    </source>
</reference>
<proteinExistence type="predicted"/>